<keyword evidence="2" id="KW-0210">Decarboxylase</keyword>
<dbReference type="Pfam" id="PF00282">
    <property type="entry name" value="Pyridoxal_deC"/>
    <property type="match status" value="3"/>
</dbReference>
<dbReference type="GO" id="GO:0019752">
    <property type="term" value="P:carboxylic acid metabolic process"/>
    <property type="evidence" value="ECO:0007669"/>
    <property type="project" value="InterPro"/>
</dbReference>
<comment type="similarity">
    <text evidence="5">Belongs to the group II decarboxylase family.</text>
</comment>
<evidence type="ECO:0000256" key="2">
    <source>
        <dbReference type="ARBA" id="ARBA00022793"/>
    </source>
</evidence>
<dbReference type="SUPFAM" id="SSF53383">
    <property type="entry name" value="PLP-dependent transferases"/>
    <property type="match status" value="2"/>
</dbReference>
<dbReference type="InterPro" id="IPR015424">
    <property type="entry name" value="PyrdxlP-dep_Trfase"/>
</dbReference>
<evidence type="ECO:0000256" key="4">
    <source>
        <dbReference type="ARBA" id="ARBA00023239"/>
    </source>
</evidence>
<reference evidence="6 7" key="1">
    <citation type="submission" date="2020-04" db="EMBL/GenBank/DDBJ databases">
        <title>Perkinsus olseni comparative genomics.</title>
        <authorList>
            <person name="Bogema D.R."/>
        </authorList>
    </citation>
    <scope>NUCLEOTIDE SEQUENCE [LARGE SCALE GENOMIC DNA]</scope>
    <source>
        <strain evidence="6">ATCC PRA-205</strain>
    </source>
</reference>
<organism evidence="6 7">
    <name type="scientific">Perkinsus olseni</name>
    <name type="common">Perkinsus atlanticus</name>
    <dbReference type="NCBI Taxonomy" id="32597"/>
    <lineage>
        <taxon>Eukaryota</taxon>
        <taxon>Sar</taxon>
        <taxon>Alveolata</taxon>
        <taxon>Perkinsozoa</taxon>
        <taxon>Perkinsea</taxon>
        <taxon>Perkinsida</taxon>
        <taxon>Perkinsidae</taxon>
        <taxon>Perkinsus</taxon>
    </lineage>
</organism>
<dbReference type="GO" id="GO:0030170">
    <property type="term" value="F:pyridoxal phosphate binding"/>
    <property type="evidence" value="ECO:0007669"/>
    <property type="project" value="InterPro"/>
</dbReference>
<keyword evidence="4 5" id="KW-0456">Lyase</keyword>
<proteinExistence type="inferred from homology"/>
<dbReference type="Proteomes" id="UP000574390">
    <property type="component" value="Unassembled WGS sequence"/>
</dbReference>
<feature type="non-terminal residue" evidence="6">
    <location>
        <position position="544"/>
    </location>
</feature>
<dbReference type="InterPro" id="IPR010977">
    <property type="entry name" value="Aromatic_deC"/>
</dbReference>
<dbReference type="InterPro" id="IPR002129">
    <property type="entry name" value="PyrdxlP-dep_de-COase"/>
</dbReference>
<dbReference type="Gene3D" id="1.20.1340.10">
    <property type="entry name" value="dopa decarboxylase, N-terminal domain"/>
    <property type="match status" value="1"/>
</dbReference>
<evidence type="ECO:0000256" key="1">
    <source>
        <dbReference type="ARBA" id="ARBA00001933"/>
    </source>
</evidence>
<evidence type="ECO:0000313" key="6">
    <source>
        <dbReference type="EMBL" id="KAF4753916.1"/>
    </source>
</evidence>
<keyword evidence="3 5" id="KW-0663">Pyridoxal phosphate</keyword>
<dbReference type="Gene3D" id="3.40.640.10">
    <property type="entry name" value="Type I PLP-dependent aspartate aminotransferase-like (Major domain)"/>
    <property type="match status" value="2"/>
</dbReference>
<name>A0A7J6UA43_PEROL</name>
<dbReference type="AlphaFoldDB" id="A0A7J6UA43"/>
<dbReference type="PRINTS" id="PR00800">
    <property type="entry name" value="YHDCRBOXLASE"/>
</dbReference>
<dbReference type="GO" id="GO:0005737">
    <property type="term" value="C:cytoplasm"/>
    <property type="evidence" value="ECO:0007669"/>
    <property type="project" value="TreeGrafter"/>
</dbReference>
<dbReference type="GO" id="GO:0006520">
    <property type="term" value="P:amino acid metabolic process"/>
    <property type="evidence" value="ECO:0007669"/>
    <property type="project" value="InterPro"/>
</dbReference>
<evidence type="ECO:0000256" key="5">
    <source>
        <dbReference type="RuleBase" id="RU000382"/>
    </source>
</evidence>
<evidence type="ECO:0000313" key="7">
    <source>
        <dbReference type="Proteomes" id="UP000574390"/>
    </source>
</evidence>
<accession>A0A7J6UA43</accession>
<gene>
    <name evidence="6" type="ORF">FOZ62_024116</name>
</gene>
<dbReference type="EMBL" id="JABANM010001642">
    <property type="protein sequence ID" value="KAF4753916.1"/>
    <property type="molecule type" value="Genomic_DNA"/>
</dbReference>
<comment type="caution">
    <text evidence="6">The sequence shown here is derived from an EMBL/GenBank/DDBJ whole genome shotgun (WGS) entry which is preliminary data.</text>
</comment>
<evidence type="ECO:0000256" key="3">
    <source>
        <dbReference type="ARBA" id="ARBA00022898"/>
    </source>
</evidence>
<dbReference type="PANTHER" id="PTHR11999:SF70">
    <property type="entry name" value="MIP05841P"/>
    <property type="match status" value="1"/>
</dbReference>
<dbReference type="GO" id="GO:0016831">
    <property type="term" value="F:carboxy-lyase activity"/>
    <property type="evidence" value="ECO:0007669"/>
    <property type="project" value="UniProtKB-KW"/>
</dbReference>
<evidence type="ECO:0008006" key="8">
    <source>
        <dbReference type="Google" id="ProtNLM"/>
    </source>
</evidence>
<protein>
    <recommendedName>
        <fullName evidence="8">Glutamate decarboxylase 2</fullName>
    </recommendedName>
</protein>
<sequence length="544" mass="59079">MNRWLIDARELRRHSKETTAYGSRLLNMQERQLGRSADTDSTISHLRELSVFPSLGREWPEILSIIEESIVPCVRFEKAGRRGGLWEVEASLPAVLSEAIVNGMAAVGLQWASCPVLTELEVAVMDTLAAALDLHDKFLHSSGMGGGLIQNTAADALLAVVAAARVRKRVQACLGMNNPMHGRVEEVPVGPDLSISVDELEAMIVEDKSRAKVPVLCVAAFGAENTEGHDNIAALGRICEREGIWFHVDASYGGGTLFLEGHQEDHMQINRYADSINMSGSCWLPTGLDMEFLWVKEKQWMTAAFAATGDYLPKAMDSISAPTLSKWSVPLGRQFRSLRLWCVLQYYGLQGLTERIEAKVATAGSRSAAPDERFQGDDQGFEANANLTIEFIARYFKSLEKGPVRDLELQAGSCAACLMENGILPAKGRSWEAILEDIQRLVTPGMCNWQHPRFLAFFPAKTSTPAILSEAIMAALGGISADPASHNAIEDRMEAIVMDALGKALGLGEEFLHTSGMGGGIIQNTASDALVAVVAAARTAMHSK</sequence>
<dbReference type="PANTHER" id="PTHR11999">
    <property type="entry name" value="GROUP II PYRIDOXAL-5-PHOSPHATE DECARBOXYLASE"/>
    <property type="match status" value="1"/>
</dbReference>
<comment type="cofactor">
    <cofactor evidence="1 5">
        <name>pyridoxal 5'-phosphate</name>
        <dbReference type="ChEBI" id="CHEBI:597326"/>
    </cofactor>
</comment>
<dbReference type="InterPro" id="IPR015421">
    <property type="entry name" value="PyrdxlP-dep_Trfase_major"/>
</dbReference>